<sequence>MHLFSGNRHKQLSPGSQTPETAVSGSPSVTNPNSTMGRGSPSSVHQPAFTPVTRVYSSSRITVPSTANQSSSGSSTPPSIRISDESASPVARIESPPRKPQKSVKSKKVSSSSSPSPSSPSKTPKRKNQKARTSSSSSPTKNKKAPSQPVQTAETQEESSSSPARRRRPPPLPPIDPVEASHSVLNDNIAERCRNSIDEQLERSTILAADISRNRRKSRIIRSEQDETPSSSRVTPEVETVPVHEVLSPIPNASIPVESVAGPARMEQLLPSPVDSSVTSEYRTLDPAVFPSLSTTPVDLPPTVTESSTPEVQVTEITAPMYIHAETATTTTTESLENLPSTQESSSRTDGDRRTRRNDSDQNRRERRVRTDRSRQTSTTANMPVTTSQRTGSNQRASNQRTRERRLRRRRRRTSSDVESIPSLPPPQDEYTDIHPYLHEDSPPYREKLHKYVDLISFDPRYTIPVLRFNKALINNDKKLQKCIKKLSQFNLLPSEINLWDVDQVDDREFYAVLPSLLPELDGNGGPHVLGQVLEMERREQENTELQIAMELSLHAENQVVPQAIPASEEDSGDESTYFYDAFETQASFSRSSDLFRGFRYQEATNYDAASVSDTNSFNDALSSNLSNSNINLVNDPNQVNLSNSRDQMVSPAGSNNPIDAGRLNIRLNSPLYHVFRYNEPGISSSSSHHGRLVDV</sequence>
<feature type="region of interest" description="Disordered" evidence="1">
    <location>
        <begin position="1"/>
        <end position="182"/>
    </location>
</feature>
<dbReference type="STRING" id="322104.A3LXC8"/>
<reference evidence="2 3" key="1">
    <citation type="journal article" date="2007" name="Nat. Biotechnol.">
        <title>Genome sequence of the lignocellulose-bioconverting and xylose-fermenting yeast Pichia stipitis.</title>
        <authorList>
            <person name="Jeffries T.W."/>
            <person name="Grigoriev I.V."/>
            <person name="Grimwood J."/>
            <person name="Laplaza J.M."/>
            <person name="Aerts A."/>
            <person name="Salamov A."/>
            <person name="Schmutz J."/>
            <person name="Lindquist E."/>
            <person name="Dehal P."/>
            <person name="Shapiro H."/>
            <person name="Jin Y.S."/>
            <person name="Passoth V."/>
            <person name="Richardson P.M."/>
        </authorList>
    </citation>
    <scope>NUCLEOTIDE SEQUENCE [LARGE SCALE GENOMIC DNA]</scope>
    <source>
        <strain evidence="3">ATCC 58785 / CBS 6054 / NBRC 10063 / NRRL Y-11545</strain>
    </source>
</reference>
<proteinExistence type="predicted"/>
<protein>
    <submittedName>
        <fullName evidence="2">Uncharacterized protein</fullName>
    </submittedName>
</protein>
<feature type="compositionally biased region" description="Basic residues" evidence="1">
    <location>
        <begin position="99"/>
        <end position="108"/>
    </location>
</feature>
<evidence type="ECO:0000313" key="2">
    <source>
        <dbReference type="EMBL" id="ABN67436.2"/>
    </source>
</evidence>
<feature type="compositionally biased region" description="Basic residues" evidence="1">
    <location>
        <begin position="403"/>
        <end position="413"/>
    </location>
</feature>
<dbReference type="KEGG" id="pic:PICST_32772"/>
<feature type="compositionally biased region" description="Polar residues" evidence="1">
    <location>
        <begin position="335"/>
        <end position="344"/>
    </location>
</feature>
<name>A3LXC8_PICST</name>
<dbReference type="EMBL" id="CP000500">
    <property type="protein sequence ID" value="ABN67436.2"/>
    <property type="molecule type" value="Genomic_DNA"/>
</dbReference>
<dbReference type="RefSeq" id="XP_001385465.2">
    <property type="nucleotide sequence ID" value="XM_001385428.1"/>
</dbReference>
<accession>A3LXC8</accession>
<dbReference type="OrthoDB" id="4025539at2759"/>
<feature type="compositionally biased region" description="Low complexity" evidence="1">
    <location>
        <begin position="109"/>
        <end position="122"/>
    </location>
</feature>
<feature type="compositionally biased region" description="Basic and acidic residues" evidence="1">
    <location>
        <begin position="347"/>
        <end position="375"/>
    </location>
</feature>
<feature type="compositionally biased region" description="Polar residues" evidence="1">
    <location>
        <begin position="13"/>
        <end position="45"/>
    </location>
</feature>
<dbReference type="InParanoid" id="A3LXC8"/>
<dbReference type="eggNOG" id="ENOG502T5JQ">
    <property type="taxonomic scope" value="Eukaryota"/>
</dbReference>
<organism evidence="2 3">
    <name type="scientific">Scheffersomyces stipitis (strain ATCC 58785 / CBS 6054 / NBRC 10063 / NRRL Y-11545)</name>
    <name type="common">Yeast</name>
    <name type="synonym">Pichia stipitis</name>
    <dbReference type="NCBI Taxonomy" id="322104"/>
    <lineage>
        <taxon>Eukaryota</taxon>
        <taxon>Fungi</taxon>
        <taxon>Dikarya</taxon>
        <taxon>Ascomycota</taxon>
        <taxon>Saccharomycotina</taxon>
        <taxon>Pichiomycetes</taxon>
        <taxon>Debaryomycetaceae</taxon>
        <taxon>Scheffersomyces</taxon>
    </lineage>
</organism>
<evidence type="ECO:0000313" key="3">
    <source>
        <dbReference type="Proteomes" id="UP000002258"/>
    </source>
</evidence>
<dbReference type="AlphaFoldDB" id="A3LXC8"/>
<feature type="compositionally biased region" description="Low complexity" evidence="1">
    <location>
        <begin position="131"/>
        <end position="140"/>
    </location>
</feature>
<dbReference type="Proteomes" id="UP000002258">
    <property type="component" value="Chromosome 6"/>
</dbReference>
<keyword evidence="3" id="KW-1185">Reference proteome</keyword>
<dbReference type="HOGENOM" id="CLU_395928_0_0_1"/>
<feature type="compositionally biased region" description="Low complexity" evidence="1">
    <location>
        <begin position="64"/>
        <end position="81"/>
    </location>
</feature>
<evidence type="ECO:0000256" key="1">
    <source>
        <dbReference type="SAM" id="MobiDB-lite"/>
    </source>
</evidence>
<feature type="region of interest" description="Disordered" evidence="1">
    <location>
        <begin position="329"/>
        <end position="432"/>
    </location>
</feature>
<dbReference type="OMA" id="VFRYNEP"/>
<gene>
    <name evidence="2" type="primary">MUC1</name>
    <name evidence="2" type="ORF">PICST_32772</name>
</gene>
<dbReference type="GeneID" id="4839777"/>
<feature type="compositionally biased region" description="Polar residues" evidence="1">
    <location>
        <begin position="381"/>
        <end position="400"/>
    </location>
</feature>